<protein>
    <submittedName>
        <fullName evidence="1">Uncharacterized protein</fullName>
    </submittedName>
</protein>
<name>A0A090QIA3_9GAMM</name>
<sequence length="40" mass="4764">MDDPIQYDSDILIANPSNQRFEIMLDKTQEKEFDFTEIVN</sequence>
<accession>A0A090QIA3</accession>
<gene>
    <name evidence="1" type="ORF">JCM19237_5559</name>
</gene>
<comment type="caution">
    <text evidence="1">The sequence shown here is derived from an EMBL/GenBank/DDBJ whole genome shotgun (WGS) entry which is preliminary data.</text>
</comment>
<proteinExistence type="predicted"/>
<reference evidence="1 2" key="1">
    <citation type="journal article" date="2014" name="Genome Announc.">
        <title>Draft Genome Sequences of Two Vibrionaceae Species, Vibrio ponticus C121 and Photobacterium aphoticum C119, Isolated as Coral Reef Microbiota.</title>
        <authorList>
            <person name="Al-saari N."/>
            <person name="Meirelles P.M."/>
            <person name="Mino S."/>
            <person name="Suda W."/>
            <person name="Oshima K."/>
            <person name="Hattori M."/>
            <person name="Ohkuma M."/>
            <person name="Thompson F.L."/>
            <person name="Gomez-Gil B."/>
            <person name="Sawabe T."/>
            <person name="Sawabe T."/>
        </authorList>
    </citation>
    <scope>NUCLEOTIDE SEQUENCE [LARGE SCALE GENOMIC DNA]</scope>
    <source>
        <strain evidence="1 2">JCM 19237</strain>
    </source>
</reference>
<organism evidence="1 2">
    <name type="scientific">Photobacterium aphoticum</name>
    <dbReference type="NCBI Taxonomy" id="754436"/>
    <lineage>
        <taxon>Bacteria</taxon>
        <taxon>Pseudomonadati</taxon>
        <taxon>Pseudomonadota</taxon>
        <taxon>Gammaproteobacteria</taxon>
        <taxon>Vibrionales</taxon>
        <taxon>Vibrionaceae</taxon>
        <taxon>Photobacterium</taxon>
    </lineage>
</organism>
<dbReference type="EMBL" id="BBMN01000001">
    <property type="protein sequence ID" value="GAL02666.1"/>
    <property type="molecule type" value="Genomic_DNA"/>
</dbReference>
<dbReference type="Proteomes" id="UP000029227">
    <property type="component" value="Unassembled WGS sequence"/>
</dbReference>
<evidence type="ECO:0000313" key="1">
    <source>
        <dbReference type="EMBL" id="GAL02666.1"/>
    </source>
</evidence>
<dbReference type="AlphaFoldDB" id="A0A090QIA3"/>
<evidence type="ECO:0000313" key="2">
    <source>
        <dbReference type="Proteomes" id="UP000029227"/>
    </source>
</evidence>